<feature type="compositionally biased region" description="Low complexity" evidence="3">
    <location>
        <begin position="1"/>
        <end position="16"/>
    </location>
</feature>
<gene>
    <name evidence="5" type="ORF">BCR36DRAFT_322497</name>
</gene>
<feature type="region of interest" description="Disordered" evidence="3">
    <location>
        <begin position="916"/>
        <end position="959"/>
    </location>
</feature>
<feature type="compositionally biased region" description="Basic residues" evidence="3">
    <location>
        <begin position="1004"/>
        <end position="1014"/>
    </location>
</feature>
<proteinExistence type="predicted"/>
<comment type="caution">
    <text evidence="5">The sequence shown here is derived from an EMBL/GenBank/DDBJ whole genome shotgun (WGS) entry which is preliminary data.</text>
</comment>
<name>A0A1Y1VEB2_9FUNG</name>
<dbReference type="InterPro" id="IPR053033">
    <property type="entry name" value="Androglobin-like"/>
</dbReference>
<feature type="region of interest" description="Disordered" evidence="3">
    <location>
        <begin position="1155"/>
        <end position="1174"/>
    </location>
</feature>
<feature type="region of interest" description="Disordered" evidence="3">
    <location>
        <begin position="129"/>
        <end position="179"/>
    </location>
</feature>
<evidence type="ECO:0000256" key="3">
    <source>
        <dbReference type="SAM" id="MobiDB-lite"/>
    </source>
</evidence>
<feature type="compositionally biased region" description="Polar residues" evidence="3">
    <location>
        <begin position="160"/>
        <end position="176"/>
    </location>
</feature>
<evidence type="ECO:0000259" key="4">
    <source>
        <dbReference type="PROSITE" id="PS50203"/>
    </source>
</evidence>
<dbReference type="PROSITE" id="PS50203">
    <property type="entry name" value="CALPAIN_CAT"/>
    <property type="match status" value="1"/>
</dbReference>
<dbReference type="PANTHER" id="PTHR46298">
    <property type="entry name" value="ANDROGLOBIN"/>
    <property type="match status" value="1"/>
</dbReference>
<dbReference type="InterPro" id="IPR038765">
    <property type="entry name" value="Papain-like_cys_pep_sf"/>
</dbReference>
<keyword evidence="6" id="KW-1185">Reference proteome</keyword>
<feature type="compositionally biased region" description="Low complexity" evidence="3">
    <location>
        <begin position="1155"/>
        <end position="1167"/>
    </location>
</feature>
<dbReference type="OrthoDB" id="167576at2759"/>
<feature type="compositionally biased region" description="Basic and acidic residues" evidence="3">
    <location>
        <begin position="916"/>
        <end position="950"/>
    </location>
</feature>
<dbReference type="EMBL" id="MCFH01000011">
    <property type="protein sequence ID" value="ORX54195.1"/>
    <property type="molecule type" value="Genomic_DNA"/>
</dbReference>
<evidence type="ECO:0000313" key="6">
    <source>
        <dbReference type="Proteomes" id="UP000193719"/>
    </source>
</evidence>
<feature type="region of interest" description="Disordered" evidence="3">
    <location>
        <begin position="1"/>
        <end position="38"/>
    </location>
</feature>
<feature type="compositionally biased region" description="Basic and acidic residues" evidence="3">
    <location>
        <begin position="150"/>
        <end position="159"/>
    </location>
</feature>
<reference evidence="5 6" key="1">
    <citation type="submission" date="2016-08" db="EMBL/GenBank/DDBJ databases">
        <title>Genomes of anaerobic fungi encode conserved fungal cellulosomes for biomass hydrolysis.</title>
        <authorList>
            <consortium name="DOE Joint Genome Institute"/>
            <person name="Haitjema C.H."/>
            <person name="Gilmore S.P."/>
            <person name="Henske J.K."/>
            <person name="Solomon K.V."/>
            <person name="De Groot R."/>
            <person name="Kuo A."/>
            <person name="Mondo S.J."/>
            <person name="Salamov A.A."/>
            <person name="Labutti K."/>
            <person name="Zhao Z."/>
            <person name="Chiniquy J."/>
            <person name="Barry K."/>
            <person name="Brewer H.M."/>
            <person name="Purvine S.O."/>
            <person name="Wright A.T."/>
            <person name="Boxma B."/>
            <person name="Van Alen T."/>
            <person name="Hackstein J.H."/>
            <person name="Baker S.E."/>
            <person name="Grigoriev I.V."/>
            <person name="O'Malley M.A."/>
        </authorList>
    </citation>
    <scope>NUCLEOTIDE SEQUENCE [LARGE SCALE GENOMIC DNA]</scope>
    <source>
        <strain evidence="6">finn</strain>
    </source>
</reference>
<organism evidence="5 6">
    <name type="scientific">Piromyces finnis</name>
    <dbReference type="NCBI Taxonomy" id="1754191"/>
    <lineage>
        <taxon>Eukaryota</taxon>
        <taxon>Fungi</taxon>
        <taxon>Fungi incertae sedis</taxon>
        <taxon>Chytridiomycota</taxon>
        <taxon>Chytridiomycota incertae sedis</taxon>
        <taxon>Neocallimastigomycetes</taxon>
        <taxon>Neocallimastigales</taxon>
        <taxon>Neocallimastigaceae</taxon>
        <taxon>Piromyces</taxon>
    </lineage>
</organism>
<dbReference type="InterPro" id="IPR001300">
    <property type="entry name" value="Peptidase_C2_calpain_cat"/>
</dbReference>
<dbReference type="GO" id="GO:0004198">
    <property type="term" value="F:calcium-dependent cysteine-type endopeptidase activity"/>
    <property type="evidence" value="ECO:0007669"/>
    <property type="project" value="InterPro"/>
</dbReference>
<feature type="compositionally biased region" description="Basic and acidic residues" evidence="3">
    <location>
        <begin position="1032"/>
        <end position="1049"/>
    </location>
</feature>
<reference evidence="5 6" key="2">
    <citation type="submission" date="2016-08" db="EMBL/GenBank/DDBJ databases">
        <title>Pervasive Adenine N6-methylation of Active Genes in Fungi.</title>
        <authorList>
            <consortium name="DOE Joint Genome Institute"/>
            <person name="Mondo S.J."/>
            <person name="Dannebaum R.O."/>
            <person name="Kuo R.C."/>
            <person name="Labutti K."/>
            <person name="Haridas S."/>
            <person name="Kuo A."/>
            <person name="Salamov A."/>
            <person name="Ahrendt S.R."/>
            <person name="Lipzen A."/>
            <person name="Sullivan W."/>
            <person name="Andreopoulos W.B."/>
            <person name="Clum A."/>
            <person name="Lindquist E."/>
            <person name="Daum C."/>
            <person name="Ramamoorthy G.K."/>
            <person name="Gryganskyi A."/>
            <person name="Culley D."/>
            <person name="Magnuson J.K."/>
            <person name="James T.Y."/>
            <person name="O'Malley M.A."/>
            <person name="Stajich J.E."/>
            <person name="Spatafora J.W."/>
            <person name="Visel A."/>
            <person name="Grigoriev I.V."/>
        </authorList>
    </citation>
    <scope>NUCLEOTIDE SEQUENCE [LARGE SCALE GENOMIC DNA]</scope>
    <source>
        <strain evidence="6">finn</strain>
    </source>
</reference>
<dbReference type="STRING" id="1754191.A0A1Y1VEB2"/>
<feature type="region of interest" description="Disordered" evidence="3">
    <location>
        <begin position="988"/>
        <end position="1055"/>
    </location>
</feature>
<dbReference type="Pfam" id="PF00648">
    <property type="entry name" value="Peptidase_C2"/>
    <property type="match status" value="1"/>
</dbReference>
<evidence type="ECO:0000256" key="1">
    <source>
        <dbReference type="PROSITE-ProRule" id="PRU00239"/>
    </source>
</evidence>
<evidence type="ECO:0000256" key="2">
    <source>
        <dbReference type="SAM" id="Coils"/>
    </source>
</evidence>
<dbReference type="PANTHER" id="PTHR46298:SF1">
    <property type="entry name" value="ANDROGLOBIN"/>
    <property type="match status" value="1"/>
</dbReference>
<feature type="coiled-coil region" evidence="2">
    <location>
        <begin position="1375"/>
        <end position="1437"/>
    </location>
</feature>
<feature type="compositionally biased region" description="Polar residues" evidence="3">
    <location>
        <begin position="1015"/>
        <end position="1031"/>
    </location>
</feature>
<feature type="region of interest" description="Disordered" evidence="3">
    <location>
        <begin position="388"/>
        <end position="437"/>
    </location>
</feature>
<evidence type="ECO:0000313" key="5">
    <source>
        <dbReference type="EMBL" id="ORX54195.1"/>
    </source>
</evidence>
<accession>A0A1Y1VEB2</accession>
<dbReference type="Pfam" id="PF22069">
    <property type="entry name" value="Androglobin_IV"/>
    <property type="match status" value="1"/>
</dbReference>
<keyword evidence="2" id="KW-0175">Coiled coil</keyword>
<dbReference type="Proteomes" id="UP000193719">
    <property type="component" value="Unassembled WGS sequence"/>
</dbReference>
<feature type="compositionally biased region" description="Low complexity" evidence="3">
    <location>
        <begin position="388"/>
        <end position="411"/>
    </location>
</feature>
<comment type="caution">
    <text evidence="1">Lacks conserved residue(s) required for the propagation of feature annotation.</text>
</comment>
<protein>
    <recommendedName>
        <fullName evidence="4">Calpain catalytic domain-containing protein</fullName>
    </recommendedName>
</protein>
<dbReference type="SUPFAM" id="SSF54001">
    <property type="entry name" value="Cysteine proteinases"/>
    <property type="match status" value="1"/>
</dbReference>
<dbReference type="GO" id="GO:0006508">
    <property type="term" value="P:proteolysis"/>
    <property type="evidence" value="ECO:0007669"/>
    <property type="project" value="InterPro"/>
</dbReference>
<sequence>MKKTAVSSSKAPVSKSSQKKRTPSGGEGNVGNQAPSGVHQEAEIVETPFMSWPIWNEQEVASEKWITKHAFEDPDGIMTLPRKLRSKVDSWKRPVEFITDNQTPIIVASGNIVDDYFFSPISTVPPTPTLSNVSLHGNERGESVNSANTPDKEKKKDNVELNNDEPTSKPLSQDSNNLRDDKFHHDIVINDVSYKEFDDESADKKYFEASKLFQENTHILGSELMCNILSAFHYIYCNWRNQKNAQNPDDFSLWDHIYPKGKDGMPSYNSSGKYIVKLYWLGNWRKITVDDSIPVDSKGRPLLVRSVVQHELWQLILSKAIVKVAELSYREGDEYMDFGDFDVIHTLSSWIVERYSFRKKSYDVIWNDINFITASNLTITSQSMSILGTPGPNPTNNNNSNNQINNTISTPSQNQSQFGKNLNVDRDKNINSSSKDSALNQVPTNINYAIFAWKEPGPFQCQIPTVTNGIKSTIKQSILYNLSFPYRVIEVKENFDNPEFERQIHLRGYFSSGNMNNSQKVLPKKNNLTAKNNKVVEETTVEHSLNHTDTFDIWISFEEFCLTFKYILYYYSPSVFKIQKSFQYCPDAVQNKLPSKDQAITSESLRIPQVLYVADDSENPINIYMTVSTFSKIKPGVSSDGSVIVHKYDWTSLNSRKPIIRLSTNASLTCQFLIKPGEAFSFIVDSPCGFISVQFWTFTQQFLLEDEGKYLSDILNVNVTDIDDTFNIQQPNTWNILYKQVFTIPKPLFLSPVLYVSESIQYNSSLHIINNDTNKELPQVFFRVRPRKYLPNINGYTVVAECKSPNTKVSGKWKMRFISYPIAIPETLSISKYNVQDLTEVYTQNKNNVLFRYLVKVKDSPKNLLSLNLTFSHKNSYVTLNVYDKNNLLASSKGKGTTYILSVYLERERIEKDQSKAIAKETTKQKEKDSKKDKDKEKDKDLKKGNEEQKSSSANSSDVKEPIHRYIIEGVVELLSLQKAPPNIINTTIEEEQTISSAKETKSSKNHSGRRKRTNSTAPIGSVANTNVNTQSKDKKSDSKEKDTKDSAVKQDQSNNNNVEFSYKLKLISSDNASVIVTKDTEKDEKFKVIKDSWETTQSGRAIKAKESRINYLKQLEKGTIKTVPLFTKNFIELNGPSLIMNHYISAYYGNTSNPSTANTSATAESNVSPSTSNEYKLNNSASFRYGNDLDNSENTDNLLEKNLYELLEKTNINSAITNPKHLHKKYYSESNLNDIHQYSKNFNRMNSQQDVVKGSKDIIEKILYSKPIKSYEQLLNENNVVMTDEEVSLLRTKSTTLSYNNYLAKYIRKVNEIPKPPLLYKPWSIVYELDNPPKMKDEELINKRIEKIEEINKNFNDFQSSIVNNRDEKRKMRVHEKQAQIDRLIDKRQIAEQLHKIDFERRKLYKINLLEELKQLKIHIEQEKQLQANIKSIQESQSFLADTDY</sequence>
<feature type="domain" description="Calpain catalytic" evidence="4">
    <location>
        <begin position="226"/>
        <end position="324"/>
    </location>
</feature>
<dbReference type="InterPro" id="IPR054094">
    <property type="entry name" value="Androglobin_IV"/>
</dbReference>